<keyword evidence="1" id="KW-1133">Transmembrane helix</keyword>
<dbReference type="PATRIC" id="fig|1121014.3.peg.1939"/>
<dbReference type="EMBL" id="AVCJ01000023">
    <property type="protein sequence ID" value="KFL36300.1"/>
    <property type="molecule type" value="Genomic_DNA"/>
</dbReference>
<reference evidence="2 3" key="2">
    <citation type="journal article" date="2015" name="Stand. Genomic Sci.">
        <title>High quality draft genomic sequence of Arenimonas donghaensis DSM 18148(T).</title>
        <authorList>
            <person name="Chen F."/>
            <person name="Wang H."/>
            <person name="Cao Y."/>
            <person name="Li X."/>
            <person name="Wang G."/>
        </authorList>
    </citation>
    <scope>NUCLEOTIDE SEQUENCE [LARGE SCALE GENOMIC DNA]</scope>
    <source>
        <strain evidence="2 3">HO3-R19</strain>
    </source>
</reference>
<evidence type="ECO:0000256" key="1">
    <source>
        <dbReference type="SAM" id="Phobius"/>
    </source>
</evidence>
<dbReference type="InterPro" id="IPR021329">
    <property type="entry name" value="DUF2938"/>
</dbReference>
<evidence type="ECO:0008006" key="4">
    <source>
        <dbReference type="Google" id="ProtNLM"/>
    </source>
</evidence>
<dbReference type="STRING" id="1121014.N788_05255"/>
<protein>
    <recommendedName>
        <fullName evidence="4">DUF2938 domain-containing protein</fullName>
    </recommendedName>
</protein>
<feature type="transmembrane region" description="Helical" evidence="1">
    <location>
        <begin position="100"/>
        <end position="120"/>
    </location>
</feature>
<organism evidence="2 3">
    <name type="scientific">Arenimonas donghaensis DSM 18148 = HO3-R19</name>
    <dbReference type="NCBI Taxonomy" id="1121014"/>
    <lineage>
        <taxon>Bacteria</taxon>
        <taxon>Pseudomonadati</taxon>
        <taxon>Pseudomonadota</taxon>
        <taxon>Gammaproteobacteria</taxon>
        <taxon>Lysobacterales</taxon>
        <taxon>Lysobacteraceae</taxon>
        <taxon>Arenimonas</taxon>
    </lineage>
</organism>
<sequence>MEPWTSTILVGLGATLALDAWTVVRRRVFAVPLPDYRLVGRWLAHMAGGRFRHAAIARSAPMRGESVLGWVAHYLIGIAFAILLPVLLGPGWFCRPSLAPALLVGIATVAAPLFLMQPAMGAGFAGSRSPRPWASRLQSLVSHAVFGLGLYATAWAIRPLCDGA</sequence>
<dbReference type="OrthoDB" id="9812539at2"/>
<keyword evidence="3" id="KW-1185">Reference proteome</keyword>
<reference evidence="3" key="1">
    <citation type="submission" date="2013-08" db="EMBL/GenBank/DDBJ databases">
        <title>Genome sequencing of Arenimonas donghaensis.</title>
        <authorList>
            <person name="Chen F."/>
            <person name="Wang G."/>
        </authorList>
    </citation>
    <scope>NUCLEOTIDE SEQUENCE [LARGE SCALE GENOMIC DNA]</scope>
    <source>
        <strain evidence="3">HO3-R19</strain>
    </source>
</reference>
<evidence type="ECO:0000313" key="3">
    <source>
        <dbReference type="Proteomes" id="UP000029085"/>
    </source>
</evidence>
<keyword evidence="1" id="KW-0472">Membrane</keyword>
<feature type="transmembrane region" description="Helical" evidence="1">
    <location>
        <begin position="140"/>
        <end position="157"/>
    </location>
</feature>
<dbReference type="AlphaFoldDB" id="A0A087MHE7"/>
<dbReference type="Proteomes" id="UP000029085">
    <property type="component" value="Unassembled WGS sequence"/>
</dbReference>
<dbReference type="Pfam" id="PF11158">
    <property type="entry name" value="DUF2938"/>
    <property type="match status" value="1"/>
</dbReference>
<keyword evidence="1" id="KW-0812">Transmembrane</keyword>
<proteinExistence type="predicted"/>
<gene>
    <name evidence="2" type="ORF">N788_05255</name>
</gene>
<name>A0A087MHE7_9GAMM</name>
<feature type="transmembrane region" description="Helical" evidence="1">
    <location>
        <begin position="67"/>
        <end position="88"/>
    </location>
</feature>
<dbReference type="RefSeq" id="WP_034224395.1">
    <property type="nucleotide sequence ID" value="NZ_AVCJ01000023.1"/>
</dbReference>
<evidence type="ECO:0000313" key="2">
    <source>
        <dbReference type="EMBL" id="KFL36300.1"/>
    </source>
</evidence>
<comment type="caution">
    <text evidence="2">The sequence shown here is derived from an EMBL/GenBank/DDBJ whole genome shotgun (WGS) entry which is preliminary data.</text>
</comment>
<accession>A0A087MHE7</accession>